<dbReference type="EMBL" id="JAWRVI010000053">
    <property type="protein sequence ID" value="KAK4084073.1"/>
    <property type="molecule type" value="Genomic_DNA"/>
</dbReference>
<proteinExistence type="predicted"/>
<reference evidence="4 5" key="1">
    <citation type="journal article" date="2024" name="Microbiol. Resour. Announc.">
        <title>Genome annotations for the ascomycete fungi Trichoderma harzianum, Trichoderma aggressivum, and Purpureocillium lilacinum.</title>
        <authorList>
            <person name="Beijen E.P.W."/>
            <person name="Ohm R.A."/>
        </authorList>
    </citation>
    <scope>NUCLEOTIDE SEQUENCE [LARGE SCALE GENOMIC DNA]</scope>
    <source>
        <strain evidence="4 5">CBS 150709</strain>
    </source>
</reference>
<feature type="transmembrane region" description="Helical" evidence="3">
    <location>
        <begin position="823"/>
        <end position="849"/>
    </location>
</feature>
<dbReference type="Proteomes" id="UP001287286">
    <property type="component" value="Unassembled WGS sequence"/>
</dbReference>
<keyword evidence="5" id="KW-1185">Reference proteome</keyword>
<gene>
    <name evidence="4" type="ORF">Purlil1_10417</name>
</gene>
<keyword evidence="3" id="KW-0472">Membrane</keyword>
<dbReference type="PANTHER" id="PTHR13037">
    <property type="entry name" value="FORMIN"/>
    <property type="match status" value="1"/>
</dbReference>
<dbReference type="PANTHER" id="PTHR13037:SF24">
    <property type="entry name" value="POLYCOMB PROTEIN PCL-RELATED"/>
    <property type="match status" value="1"/>
</dbReference>
<keyword evidence="3" id="KW-0812">Transmembrane</keyword>
<keyword evidence="1" id="KW-0945">Host-virus interaction</keyword>
<feature type="region of interest" description="Disordered" evidence="2">
    <location>
        <begin position="206"/>
        <end position="231"/>
    </location>
</feature>
<feature type="compositionally biased region" description="Pro residues" evidence="2">
    <location>
        <begin position="334"/>
        <end position="350"/>
    </location>
</feature>
<feature type="compositionally biased region" description="Polar residues" evidence="2">
    <location>
        <begin position="739"/>
        <end position="751"/>
    </location>
</feature>
<feature type="transmembrane region" description="Helical" evidence="3">
    <location>
        <begin position="527"/>
        <end position="550"/>
    </location>
</feature>
<evidence type="ECO:0000256" key="3">
    <source>
        <dbReference type="SAM" id="Phobius"/>
    </source>
</evidence>
<feature type="region of interest" description="Disordered" evidence="2">
    <location>
        <begin position="610"/>
        <end position="769"/>
    </location>
</feature>
<accession>A0ABR0BMF4</accession>
<protein>
    <submittedName>
        <fullName evidence="4">Uncharacterized protein</fullName>
    </submittedName>
</protein>
<comment type="caution">
    <text evidence="4">The sequence shown here is derived from an EMBL/GenBank/DDBJ whole genome shotgun (WGS) entry which is preliminary data.</text>
</comment>
<feature type="transmembrane region" description="Helical" evidence="3">
    <location>
        <begin position="791"/>
        <end position="811"/>
    </location>
</feature>
<feature type="region of interest" description="Disordered" evidence="2">
    <location>
        <begin position="332"/>
        <end position="374"/>
    </location>
</feature>
<evidence type="ECO:0000256" key="2">
    <source>
        <dbReference type="SAM" id="MobiDB-lite"/>
    </source>
</evidence>
<feature type="compositionally biased region" description="Polar residues" evidence="2">
    <location>
        <begin position="715"/>
        <end position="724"/>
    </location>
</feature>
<sequence length="995" mass="109542">MVRRNRVVDALIALVLVAQPRPSLHHTQLLAKDEKKKIKIIMKASIVILALIQGLATATPVRSSYQVLQGQVAGFLDREQRATAHESPMSIDDQIRVHQEHVLPARCFGKDEKKTLHSLCSRVYFDCADGCFGSRDKLFGMKKSTNFGKWQPESKLKLFQDCVDTRLIRKKPASNEINLGLVGILGIVEYHHPSQARETRFWRSHLKRPARDAGHQSDQTRAPPPSTRRLAGRPSALVTYLVPLLVPADEGAKVFLRAAVWRHMDGPLDGNNLGPPVVRHRSAPQRHRSASYLRYVPSRTVTAPLELPYPSVGRPVGRLPVIIVVDDDSLSSGPAPPPCLPHHPPGPRPDAPLSVPLPAHPPSSNRPPHHTTRSLSYPVCVRERERQARRVGLGTHERTHATQRTGTQARGAAVCNNRQAGRQAGDWASFTLLCSALFPVLLPFVHRLSVPRLVRGLPQAGWLAPGCSNASSVLLFSLSFSLFLSSSLSRARGKGKKKHVGWLARLQSIPPLVLLSSPRIFPLSRSSVPFLFLFLLLLRALPVLISLLSLSSRARGCAWRRPTYTIAPTRCAATTTDDDPLPPQAQRVPKAKMALGERAMERLRADLLSRARRDRQGAGQEMTEAGEATRARAGSEGQRSRSHLPRLNTLRVFGRGHGGSETPKSPEPESNPTMPLYNYDAAGPSPQPHPLPSPTSAAPLLPQSRMPLPPEPVATSPNARSQRSPTPPIQMTGAFPVPDSTTYGPTDTASGGSPARGADTSDDDDESGRPHPKRFLFCFPWVKSRRMRSQILTCFVSGMFLLMLLAIYLGLTLTKNIRQGELTIMIILVILTAAAFFAYSFVRLLLLVFQPDRKNRRRRRGQVPDLMAQGGYVVPPKPIPVLLARDEEVAGAQSEASKLKPPAYGLWRESVRVDPDRLFWQRNADANPNSGRPETRSGPRPPSYASDDGVSYMMDVRPRSIAPPPSSSSIYSSDFVRSATASQTHVENWPGAPRR</sequence>
<organism evidence="4 5">
    <name type="scientific">Purpureocillium lilacinum</name>
    <name type="common">Paecilomyces lilacinus</name>
    <dbReference type="NCBI Taxonomy" id="33203"/>
    <lineage>
        <taxon>Eukaryota</taxon>
        <taxon>Fungi</taxon>
        <taxon>Dikarya</taxon>
        <taxon>Ascomycota</taxon>
        <taxon>Pezizomycotina</taxon>
        <taxon>Sordariomycetes</taxon>
        <taxon>Hypocreomycetidae</taxon>
        <taxon>Hypocreales</taxon>
        <taxon>Ophiocordycipitaceae</taxon>
        <taxon>Purpureocillium</taxon>
    </lineage>
</organism>
<evidence type="ECO:0000313" key="4">
    <source>
        <dbReference type="EMBL" id="KAK4084073.1"/>
    </source>
</evidence>
<feature type="region of interest" description="Disordered" evidence="2">
    <location>
        <begin position="922"/>
        <end position="995"/>
    </location>
</feature>
<evidence type="ECO:0000256" key="1">
    <source>
        <dbReference type="ARBA" id="ARBA00022581"/>
    </source>
</evidence>
<keyword evidence="3" id="KW-1133">Transmembrane helix</keyword>
<name>A0ABR0BMF4_PURLI</name>
<evidence type="ECO:0000313" key="5">
    <source>
        <dbReference type="Proteomes" id="UP001287286"/>
    </source>
</evidence>